<reference evidence="2 3" key="1">
    <citation type="submission" date="2018-06" db="EMBL/GenBank/DDBJ databases">
        <title>Genomic Encyclopedia of Archaeal and Bacterial Type Strains, Phase II (KMG-II): from individual species to whole genera.</title>
        <authorList>
            <person name="Goeker M."/>
        </authorList>
    </citation>
    <scope>NUCLEOTIDE SEQUENCE [LARGE SCALE GENOMIC DNA]</scope>
    <source>
        <strain evidence="2 3">DSM 12408</strain>
    </source>
</reference>
<evidence type="ECO:0000313" key="3">
    <source>
        <dbReference type="Proteomes" id="UP000248987"/>
    </source>
</evidence>
<comment type="caution">
    <text evidence="2">The sequence shown here is derived from an EMBL/GenBank/DDBJ whole genome shotgun (WGS) entry which is preliminary data.</text>
</comment>
<dbReference type="AlphaFoldDB" id="A0A1A7R620"/>
<dbReference type="PROSITE" id="PS51257">
    <property type="entry name" value="PROKAR_LIPOPROTEIN"/>
    <property type="match status" value="1"/>
</dbReference>
<gene>
    <name evidence="2" type="ORF">LX77_02009</name>
</gene>
<dbReference type="EMBL" id="QLLQ01000006">
    <property type="protein sequence ID" value="RAJ24457.1"/>
    <property type="molecule type" value="Genomic_DNA"/>
</dbReference>
<evidence type="ECO:0000313" key="2">
    <source>
        <dbReference type="EMBL" id="RAJ24457.1"/>
    </source>
</evidence>
<dbReference type="InterPro" id="IPR041662">
    <property type="entry name" value="SusD-like_2"/>
</dbReference>
<dbReference type="STRING" id="49280.A9996_06525"/>
<keyword evidence="2" id="KW-0449">Lipoprotein</keyword>
<feature type="signal peptide" evidence="1">
    <location>
        <begin position="1"/>
        <end position="21"/>
    </location>
</feature>
<dbReference type="InterPro" id="IPR011990">
    <property type="entry name" value="TPR-like_helical_dom_sf"/>
</dbReference>
<accession>A0A1A7R620</accession>
<dbReference type="SUPFAM" id="SSF48452">
    <property type="entry name" value="TPR-like"/>
    <property type="match status" value="1"/>
</dbReference>
<dbReference type="RefSeq" id="WP_066432486.1">
    <property type="nucleotide sequence ID" value="NZ_LZRN01000009.1"/>
</dbReference>
<keyword evidence="1" id="KW-0732">Signal</keyword>
<dbReference type="Pfam" id="PF12771">
    <property type="entry name" value="SusD-like_2"/>
    <property type="match status" value="1"/>
</dbReference>
<proteinExistence type="predicted"/>
<dbReference type="Proteomes" id="UP000248987">
    <property type="component" value="Unassembled WGS sequence"/>
</dbReference>
<name>A0A1A7R620_9FLAO</name>
<protein>
    <submittedName>
        <fullName evidence="2">SusD/RagB-like outer membrane lipoprotein</fullName>
    </submittedName>
</protein>
<feature type="chain" id="PRO_5030025644" evidence="1">
    <location>
        <begin position="22"/>
        <end position="494"/>
    </location>
</feature>
<keyword evidence="3" id="KW-1185">Reference proteome</keyword>
<dbReference type="Gene3D" id="1.25.40.390">
    <property type="match status" value="1"/>
</dbReference>
<sequence>MKNILKTTVITLLVLSASSCSNDYFDVNTPSGTAQEEQIRVSDLMAPVILRTIEGQYSAELTYGNYAQNFVGQGGTAAGETSSSGLWSNIYLYILPNVQTIKQKADAANATHYAAVADIITAMNLGIAADSWDNIPYREATLGEGNLFPGFDTQQSVYNDIFSLLDGAITALEAPDNSDITLGSEDLIYGGDIDKWLRAAYTLKARYQLHLVNAGTVSANDVLNTIANGFTSNTDDFQLEYNERTINPWYAQEIVARNTGNFHNDLASQLVSSMNGDYYPFQSDLLDIDPRLPRFGTRDEGSTEWKGFISGGGGDSPDGTPGNARFVEGGYYTSIDSPIMIISYAEALFIKAEAAFLANGGTTTSTGATAAAYDAYMMGIAASMNKYGVDGSDYLADAAIDVGASGLMLHHIMKEKYIHNFLNPESFVDHRRYDFSDDVFTGLTIREEEDSSGEFAGQWFRRASYPSSELTRNRINVEANQQTPVTPVWWDAQN</sequence>
<evidence type="ECO:0000256" key="1">
    <source>
        <dbReference type="SAM" id="SignalP"/>
    </source>
</evidence>
<organism evidence="2 3">
    <name type="scientific">Gelidibacter algens</name>
    <dbReference type="NCBI Taxonomy" id="49280"/>
    <lineage>
        <taxon>Bacteria</taxon>
        <taxon>Pseudomonadati</taxon>
        <taxon>Bacteroidota</taxon>
        <taxon>Flavobacteriia</taxon>
        <taxon>Flavobacteriales</taxon>
        <taxon>Flavobacteriaceae</taxon>
        <taxon>Gelidibacter</taxon>
    </lineage>
</organism>